<keyword evidence="6" id="KW-1185">Reference proteome</keyword>
<dbReference type="Gramene" id="C.cajan_35854.t">
    <property type="protein sequence ID" value="C.cajan_35854.t.cds1"/>
    <property type="gene ID" value="C.cajan_35854"/>
</dbReference>
<evidence type="ECO:0000256" key="3">
    <source>
        <dbReference type="ARBA" id="ARBA00038471"/>
    </source>
</evidence>
<proteinExistence type="inferred from homology"/>
<dbReference type="Pfam" id="PF04043">
    <property type="entry name" value="PMEI"/>
    <property type="match status" value="1"/>
</dbReference>
<evidence type="ECO:0000313" key="5">
    <source>
        <dbReference type="EMBL" id="KYP37020.1"/>
    </source>
</evidence>
<dbReference type="OMA" id="CMEASEI"/>
<protein>
    <submittedName>
        <fullName evidence="5">Invertase inhibitor</fullName>
    </submittedName>
</protein>
<dbReference type="InterPro" id="IPR034088">
    <property type="entry name" value="Pla_a_1-like"/>
</dbReference>
<feature type="domain" description="Pectinesterase inhibitor" evidence="4">
    <location>
        <begin position="28"/>
        <end position="183"/>
    </location>
</feature>
<organism evidence="5 6">
    <name type="scientific">Cajanus cajan</name>
    <name type="common">Pigeon pea</name>
    <name type="synonym">Cajanus indicus</name>
    <dbReference type="NCBI Taxonomy" id="3821"/>
    <lineage>
        <taxon>Eukaryota</taxon>
        <taxon>Viridiplantae</taxon>
        <taxon>Streptophyta</taxon>
        <taxon>Embryophyta</taxon>
        <taxon>Tracheophyta</taxon>
        <taxon>Spermatophyta</taxon>
        <taxon>Magnoliopsida</taxon>
        <taxon>eudicotyledons</taxon>
        <taxon>Gunneridae</taxon>
        <taxon>Pentapetalae</taxon>
        <taxon>rosids</taxon>
        <taxon>fabids</taxon>
        <taxon>Fabales</taxon>
        <taxon>Fabaceae</taxon>
        <taxon>Papilionoideae</taxon>
        <taxon>50 kb inversion clade</taxon>
        <taxon>NPAAA clade</taxon>
        <taxon>indigoferoid/millettioid clade</taxon>
        <taxon>Phaseoleae</taxon>
        <taxon>Cajanus</taxon>
    </lineage>
</organism>
<sequence>MLKQKAMIMKFSSYLVIFFTIFFRCSNGSNLVITQSCMEASEISPNVRYDFCVASLEDASSKWQPPPTKLEDLVGISIQLSKSNATNMVSIISELLKNKGYDPYAKGCLRDCFDLYKDSLSDLDDVVAAFKSKDLDTAAIKLSATLDSSVTCEDQFKDKKGEKSPLTKENHVYFQLNVISLAFIQMFRHHY</sequence>
<dbReference type="InterPro" id="IPR035513">
    <property type="entry name" value="Invertase/methylesterase_inhib"/>
</dbReference>
<dbReference type="GO" id="GO:0005576">
    <property type="term" value="C:extracellular region"/>
    <property type="evidence" value="ECO:0007669"/>
    <property type="project" value="UniProtKB-ARBA"/>
</dbReference>
<dbReference type="CDD" id="cd15795">
    <property type="entry name" value="PMEI-Pla_a_1_like"/>
    <property type="match status" value="1"/>
</dbReference>
<dbReference type="NCBIfam" id="TIGR01614">
    <property type="entry name" value="PME_inhib"/>
    <property type="match status" value="1"/>
</dbReference>
<dbReference type="InterPro" id="IPR006501">
    <property type="entry name" value="Pectinesterase_inhib_dom"/>
</dbReference>
<dbReference type="AlphaFoldDB" id="A0A151R3A7"/>
<evidence type="ECO:0000256" key="1">
    <source>
        <dbReference type="ARBA" id="ARBA00022729"/>
    </source>
</evidence>
<dbReference type="EMBL" id="KQ484148">
    <property type="protein sequence ID" value="KYP37020.1"/>
    <property type="molecule type" value="Genomic_DNA"/>
</dbReference>
<name>A0A151R3A7_CAJCA</name>
<dbReference type="Gene3D" id="1.20.140.40">
    <property type="entry name" value="Invertase/pectin methylesterase inhibitor family protein"/>
    <property type="match status" value="1"/>
</dbReference>
<gene>
    <name evidence="5" type="ORF">KK1_041835</name>
</gene>
<evidence type="ECO:0000256" key="2">
    <source>
        <dbReference type="ARBA" id="ARBA00023157"/>
    </source>
</evidence>
<dbReference type="PANTHER" id="PTHR35357:SF17">
    <property type="entry name" value="PECTINESTERASE INHIBITOR 12"/>
    <property type="match status" value="1"/>
</dbReference>
<dbReference type="FunFam" id="1.20.140.40:FF:000002">
    <property type="entry name" value="Putative invertase inhibitor"/>
    <property type="match status" value="1"/>
</dbReference>
<dbReference type="OrthoDB" id="1915198at2759"/>
<dbReference type="GO" id="GO:0004857">
    <property type="term" value="F:enzyme inhibitor activity"/>
    <property type="evidence" value="ECO:0007669"/>
    <property type="project" value="InterPro"/>
</dbReference>
<comment type="similarity">
    <text evidence="3">Belongs to the PMEI family.</text>
</comment>
<reference evidence="5" key="1">
    <citation type="journal article" date="2012" name="Nat. Biotechnol.">
        <title>Draft genome sequence of pigeonpea (Cajanus cajan), an orphan legume crop of resource-poor farmers.</title>
        <authorList>
            <person name="Varshney R.K."/>
            <person name="Chen W."/>
            <person name="Li Y."/>
            <person name="Bharti A.K."/>
            <person name="Saxena R.K."/>
            <person name="Schlueter J.A."/>
            <person name="Donoghue M.T."/>
            <person name="Azam S."/>
            <person name="Fan G."/>
            <person name="Whaley A.M."/>
            <person name="Farmer A.D."/>
            <person name="Sheridan J."/>
            <person name="Iwata A."/>
            <person name="Tuteja R."/>
            <person name="Penmetsa R.V."/>
            <person name="Wu W."/>
            <person name="Upadhyaya H.D."/>
            <person name="Yang S.P."/>
            <person name="Shah T."/>
            <person name="Saxena K.B."/>
            <person name="Michael T."/>
            <person name="McCombie W.R."/>
            <person name="Yang B."/>
            <person name="Zhang G."/>
            <person name="Yang H."/>
            <person name="Wang J."/>
            <person name="Spillane C."/>
            <person name="Cook D.R."/>
            <person name="May G.D."/>
            <person name="Xu X."/>
            <person name="Jackson S.A."/>
        </authorList>
    </citation>
    <scope>NUCLEOTIDE SEQUENCE [LARGE SCALE GENOMIC DNA]</scope>
</reference>
<dbReference type="SMART" id="SM00856">
    <property type="entry name" value="PMEI"/>
    <property type="match status" value="1"/>
</dbReference>
<dbReference type="SUPFAM" id="SSF101148">
    <property type="entry name" value="Plant invertase/pectin methylesterase inhibitor"/>
    <property type="match status" value="1"/>
</dbReference>
<dbReference type="PANTHER" id="PTHR35357">
    <property type="entry name" value="OS02G0537100 PROTEIN"/>
    <property type="match status" value="1"/>
</dbReference>
<dbReference type="Proteomes" id="UP000075243">
    <property type="component" value="Unassembled WGS sequence"/>
</dbReference>
<dbReference type="STRING" id="3821.A0A151R3A7"/>
<keyword evidence="2" id="KW-1015">Disulfide bond</keyword>
<evidence type="ECO:0000313" key="6">
    <source>
        <dbReference type="Proteomes" id="UP000075243"/>
    </source>
</evidence>
<evidence type="ECO:0000259" key="4">
    <source>
        <dbReference type="SMART" id="SM00856"/>
    </source>
</evidence>
<accession>A0A151R3A7</accession>
<keyword evidence="1" id="KW-0732">Signal</keyword>